<evidence type="ECO:0000256" key="6">
    <source>
        <dbReference type="ARBA" id="ARBA00022692"/>
    </source>
</evidence>
<keyword evidence="3" id="KW-0813">Transport</keyword>
<evidence type="ECO:0000313" key="12">
    <source>
        <dbReference type="EMBL" id="GAD59102.1"/>
    </source>
</evidence>
<dbReference type="RefSeq" id="WP_021697197.1">
    <property type="nucleotide sequence ID" value="NZ_BATC01000018.1"/>
</dbReference>
<dbReference type="OrthoDB" id="7207161at2"/>
<keyword evidence="4" id="KW-1003">Cell membrane</keyword>
<proteinExistence type="inferred from homology"/>
<comment type="caution">
    <text evidence="12">The sequence shown here is derived from an EMBL/GenBank/DDBJ whole genome shotgun (WGS) entry which is preliminary data.</text>
</comment>
<evidence type="ECO:0000256" key="5">
    <source>
        <dbReference type="ARBA" id="ARBA00022519"/>
    </source>
</evidence>
<dbReference type="GO" id="GO:0015627">
    <property type="term" value="C:type II protein secretion system complex"/>
    <property type="evidence" value="ECO:0007669"/>
    <property type="project" value="InterPro"/>
</dbReference>
<evidence type="ECO:0000256" key="7">
    <source>
        <dbReference type="ARBA" id="ARBA00022927"/>
    </source>
</evidence>
<comment type="subcellular location">
    <subcellularLocation>
        <location evidence="1">Cell inner membrane</location>
        <topology evidence="1">Single-pass membrane protein</topology>
    </subcellularLocation>
</comment>
<evidence type="ECO:0000259" key="11">
    <source>
        <dbReference type="Pfam" id="PF12693"/>
    </source>
</evidence>
<name>A0A8E0KMB9_9CAUL</name>
<reference evidence="13" key="1">
    <citation type="journal article" date="2013" name="Genome Announc.">
        <title>Draft Genome Sequence of the Dimorphic Prosthecate Bacterium Brevundimonas abyssalis TAR-001T.</title>
        <authorList>
            <person name="Tsubouchi T."/>
            <person name="Nishi S."/>
            <person name="Usui K."/>
            <person name="Shimane Y."/>
            <person name="Takaki Y."/>
            <person name="Maruyama T."/>
            <person name="Hatada Y."/>
        </authorList>
    </citation>
    <scope>NUCLEOTIDE SEQUENCE [LARGE SCALE GENOMIC DNA]</scope>
    <source>
        <strain evidence="13">TAR-001</strain>
    </source>
</reference>
<comment type="similarity">
    <text evidence="2">Belongs to the GSP L family.</text>
</comment>
<evidence type="ECO:0000256" key="4">
    <source>
        <dbReference type="ARBA" id="ARBA00022475"/>
    </source>
</evidence>
<sequence>MTLTRLLLLAPSADQPSPWLAVDRDGRVLQRGLLTPDRAGAPPPAMRTVVVAPGADVMVRWLELPGRNEAQGRAAALWALRDDLAAPPDRLRVSLGPRRETDGKRLVAVANAALVDAWIAYAESLGVTPDVIVPDHLTVAPPQQGENLTSVGFGPMTALRGIDLSVTVEPDLAPLIAGDRLVIPVERAEDVEAMLVQAALNPPVNLIGRTRTAAEGPGAWRRAAVMAGLLVLSPLLLLGVAAARDDLAAWALNSESTAMLRAAFPDMAPDADPAAEAQRRLNATAASGGVSGVTAALFAAVEQVQGTELDALSVYDDGQVRATVSYGAYGDLEALDAALAASGLGLTDETTLEEDGRMVSDVIIGAAA</sequence>
<gene>
    <name evidence="12" type="ORF">MBEBAB_1352</name>
</gene>
<evidence type="ECO:0000256" key="1">
    <source>
        <dbReference type="ARBA" id="ARBA00004377"/>
    </source>
</evidence>
<dbReference type="InterPro" id="IPR007812">
    <property type="entry name" value="T2SS_protein-GspL"/>
</dbReference>
<keyword evidence="8" id="KW-1133">Transmembrane helix</keyword>
<keyword evidence="5" id="KW-0997">Cell inner membrane</keyword>
<dbReference type="GO" id="GO:0015628">
    <property type="term" value="P:protein secretion by the type II secretion system"/>
    <property type="evidence" value="ECO:0007669"/>
    <property type="project" value="InterPro"/>
</dbReference>
<evidence type="ECO:0000256" key="9">
    <source>
        <dbReference type="ARBA" id="ARBA00023136"/>
    </source>
</evidence>
<keyword evidence="6" id="KW-0812">Transmembrane</keyword>
<dbReference type="Proteomes" id="UP000016569">
    <property type="component" value="Unassembled WGS sequence"/>
</dbReference>
<dbReference type="Pfam" id="PF05134">
    <property type="entry name" value="T2SSL"/>
    <property type="match status" value="1"/>
</dbReference>
<dbReference type="NCBIfam" id="TIGR01709">
    <property type="entry name" value="typeII_sec_gspL"/>
    <property type="match status" value="1"/>
</dbReference>
<dbReference type="InterPro" id="IPR043129">
    <property type="entry name" value="ATPase_NBD"/>
</dbReference>
<dbReference type="EMBL" id="BATC01000018">
    <property type="protein sequence ID" value="GAD59102.1"/>
    <property type="molecule type" value="Genomic_DNA"/>
</dbReference>
<dbReference type="SUPFAM" id="SSF53067">
    <property type="entry name" value="Actin-like ATPase domain"/>
    <property type="match status" value="1"/>
</dbReference>
<accession>A0A8E0KMB9</accession>
<evidence type="ECO:0000256" key="8">
    <source>
        <dbReference type="ARBA" id="ARBA00022989"/>
    </source>
</evidence>
<evidence type="ECO:0000259" key="10">
    <source>
        <dbReference type="Pfam" id="PF05134"/>
    </source>
</evidence>
<dbReference type="GO" id="GO:0005886">
    <property type="term" value="C:plasma membrane"/>
    <property type="evidence" value="ECO:0007669"/>
    <property type="project" value="UniProtKB-SubCell"/>
</dbReference>
<keyword evidence="7" id="KW-0653">Protein transport</keyword>
<feature type="domain" description="GspL cytoplasmic actin-ATPase-like" evidence="10">
    <location>
        <begin position="44"/>
        <end position="151"/>
    </location>
</feature>
<keyword evidence="13" id="KW-1185">Reference proteome</keyword>
<dbReference type="GO" id="GO:0009276">
    <property type="term" value="C:Gram-negative-bacterium-type cell wall"/>
    <property type="evidence" value="ECO:0007669"/>
    <property type="project" value="InterPro"/>
</dbReference>
<dbReference type="Gene3D" id="3.30.420.380">
    <property type="match status" value="1"/>
</dbReference>
<dbReference type="AlphaFoldDB" id="A0A8E0KMB9"/>
<dbReference type="InterPro" id="IPR024230">
    <property type="entry name" value="GspL_cyto_dom"/>
</dbReference>
<organism evidence="12 13">
    <name type="scientific">Brevundimonas abyssalis TAR-001</name>
    <dbReference type="NCBI Taxonomy" id="1391729"/>
    <lineage>
        <taxon>Bacteria</taxon>
        <taxon>Pseudomonadati</taxon>
        <taxon>Pseudomonadota</taxon>
        <taxon>Alphaproteobacteria</taxon>
        <taxon>Caulobacterales</taxon>
        <taxon>Caulobacteraceae</taxon>
        <taxon>Brevundimonas</taxon>
    </lineage>
</organism>
<evidence type="ECO:0000256" key="2">
    <source>
        <dbReference type="ARBA" id="ARBA00005318"/>
    </source>
</evidence>
<dbReference type="Pfam" id="PF12693">
    <property type="entry name" value="GspL_C"/>
    <property type="match status" value="1"/>
</dbReference>
<feature type="domain" description="GspL periplasmic" evidence="11">
    <location>
        <begin position="216"/>
        <end position="365"/>
    </location>
</feature>
<protein>
    <submittedName>
        <fullName evidence="12">General secretion pathway protein L</fullName>
    </submittedName>
</protein>
<evidence type="ECO:0000313" key="13">
    <source>
        <dbReference type="Proteomes" id="UP000016569"/>
    </source>
</evidence>
<dbReference type="InterPro" id="IPR025691">
    <property type="entry name" value="GspL_pp_dom"/>
</dbReference>
<keyword evidence="9" id="KW-0472">Membrane</keyword>
<evidence type="ECO:0000256" key="3">
    <source>
        <dbReference type="ARBA" id="ARBA00022448"/>
    </source>
</evidence>